<dbReference type="AlphaFoldDB" id="A0A6J4HKE9"/>
<dbReference type="Gene3D" id="3.40.140.80">
    <property type="match status" value="1"/>
</dbReference>
<proteinExistence type="predicted"/>
<name>A0A6J4HKE9_9PROT</name>
<organism evidence="3">
    <name type="scientific">uncultured Craurococcus sp</name>
    <dbReference type="NCBI Taxonomy" id="1135998"/>
    <lineage>
        <taxon>Bacteria</taxon>
        <taxon>Pseudomonadati</taxon>
        <taxon>Pseudomonadota</taxon>
        <taxon>Alphaproteobacteria</taxon>
        <taxon>Acetobacterales</taxon>
        <taxon>Acetobacteraceae</taxon>
        <taxon>Craurococcus</taxon>
        <taxon>environmental samples</taxon>
    </lineage>
</organism>
<sequence>MGTASDGQAMSPDQGPLGLIAGGGQMPLRVIAAAQAAGRQVFAVVVEGWADPADFRHVPHIIVRVGAGGHAIEQFRAHGVRQIVMCGRAQRPSLMAIRPDVGMARMLLRVGIAAWQGDDGLLKAVVRILEEDGFEVVPSQAIVRDILPEPGLLGAAAPQALARGDIRRGIAVVRALGAVDVGQCAVVQQGLVLGVEAIEGTDALLARCAGLRREGPGGVLVKLVKPGQDRRVDLPTIGPVTVAGAAAAGLVGIAIEARGTIVVDRPATVAAADAAGLFLLALDPDEFLKETTP</sequence>
<dbReference type="InterPro" id="IPR043167">
    <property type="entry name" value="LpxI_C_sf"/>
</dbReference>
<dbReference type="InterPro" id="IPR041255">
    <property type="entry name" value="LpxI_N"/>
</dbReference>
<feature type="domain" description="LpxI N-terminal" evidence="2">
    <location>
        <begin position="17"/>
        <end position="145"/>
    </location>
</feature>
<dbReference type="PANTHER" id="PTHR39962:SF1">
    <property type="entry name" value="LPXI FAMILY PROTEIN"/>
    <property type="match status" value="1"/>
</dbReference>
<feature type="domain" description="LpxI C-terminal" evidence="1">
    <location>
        <begin position="150"/>
        <end position="279"/>
    </location>
</feature>
<dbReference type="Gene3D" id="3.40.50.20">
    <property type="match status" value="1"/>
</dbReference>
<evidence type="ECO:0000259" key="1">
    <source>
        <dbReference type="Pfam" id="PF06230"/>
    </source>
</evidence>
<protein>
    <submittedName>
        <fullName evidence="3">UDP-2,3-diacylglucosamine pyrophosphatase</fullName>
    </submittedName>
</protein>
<dbReference type="EMBL" id="CADCTD010000019">
    <property type="protein sequence ID" value="CAA9224929.1"/>
    <property type="molecule type" value="Genomic_DNA"/>
</dbReference>
<evidence type="ECO:0000259" key="2">
    <source>
        <dbReference type="Pfam" id="PF17930"/>
    </source>
</evidence>
<dbReference type="InterPro" id="IPR010415">
    <property type="entry name" value="LpxI_C"/>
</dbReference>
<accession>A0A6J4HKE9</accession>
<gene>
    <name evidence="3" type="ORF">AVDCRST_MAG27-559</name>
</gene>
<dbReference type="PANTHER" id="PTHR39962">
    <property type="entry name" value="BLL4848 PROTEIN"/>
    <property type="match status" value="1"/>
</dbReference>
<dbReference type="InterPro" id="IPR053174">
    <property type="entry name" value="LpxI"/>
</dbReference>
<evidence type="ECO:0000313" key="3">
    <source>
        <dbReference type="EMBL" id="CAA9224929.1"/>
    </source>
</evidence>
<reference evidence="3" key="1">
    <citation type="submission" date="2020-02" db="EMBL/GenBank/DDBJ databases">
        <authorList>
            <person name="Meier V. D."/>
        </authorList>
    </citation>
    <scope>NUCLEOTIDE SEQUENCE</scope>
    <source>
        <strain evidence="3">AVDCRST_MAG27</strain>
    </source>
</reference>
<dbReference type="Pfam" id="PF17930">
    <property type="entry name" value="LpxI_N"/>
    <property type="match status" value="1"/>
</dbReference>
<dbReference type="Pfam" id="PF06230">
    <property type="entry name" value="LpxI_C"/>
    <property type="match status" value="1"/>
</dbReference>